<dbReference type="WBParaSite" id="JU765_v2.g18378.t1">
    <property type="protein sequence ID" value="JU765_v2.g18378.t1"/>
    <property type="gene ID" value="JU765_v2.g18378"/>
</dbReference>
<name>A0AC34QQL6_9BILA</name>
<protein>
    <submittedName>
        <fullName evidence="2">Uncharacterized protein</fullName>
    </submittedName>
</protein>
<sequence length="168" mass="19834">MPKKPRPKSKAERLQERRKNFLDDDEQAEELFLDEGGSAEEDDDDLPEEIARKKPRLDNNVDEMKDSDDDMPEEVSYKKPEGDDADFYQPKKPEPKKHTKTIRKEEPGVYSVETEDLKVKVVAQKTVTPGCLPRIHFKQMLFDESTIYRRKKVGPKVDRRWFKTIKRR</sequence>
<accession>A0AC34QQL6</accession>
<dbReference type="Proteomes" id="UP000887576">
    <property type="component" value="Unplaced"/>
</dbReference>
<reference evidence="2" key="1">
    <citation type="submission" date="2022-11" db="UniProtKB">
        <authorList>
            <consortium name="WormBaseParasite"/>
        </authorList>
    </citation>
    <scope>IDENTIFICATION</scope>
</reference>
<evidence type="ECO:0000313" key="1">
    <source>
        <dbReference type="Proteomes" id="UP000887576"/>
    </source>
</evidence>
<organism evidence="1 2">
    <name type="scientific">Panagrolaimus sp. JU765</name>
    <dbReference type="NCBI Taxonomy" id="591449"/>
    <lineage>
        <taxon>Eukaryota</taxon>
        <taxon>Metazoa</taxon>
        <taxon>Ecdysozoa</taxon>
        <taxon>Nematoda</taxon>
        <taxon>Chromadorea</taxon>
        <taxon>Rhabditida</taxon>
        <taxon>Tylenchina</taxon>
        <taxon>Panagrolaimomorpha</taxon>
        <taxon>Panagrolaimoidea</taxon>
        <taxon>Panagrolaimidae</taxon>
        <taxon>Panagrolaimus</taxon>
    </lineage>
</organism>
<proteinExistence type="predicted"/>
<evidence type="ECO:0000313" key="2">
    <source>
        <dbReference type="WBParaSite" id="JU765_v2.g18378.t1"/>
    </source>
</evidence>